<dbReference type="STRING" id="341036.SAMN05660649_03224"/>
<protein>
    <submittedName>
        <fullName evidence="1">Uncharacterized protein</fullName>
    </submittedName>
</protein>
<gene>
    <name evidence="1" type="ORF">SAMN05660649_03224</name>
</gene>
<dbReference type="AlphaFoldDB" id="A0A1I2VXK9"/>
<dbReference type="Proteomes" id="UP000199337">
    <property type="component" value="Unassembled WGS sequence"/>
</dbReference>
<proteinExistence type="predicted"/>
<dbReference type="EMBL" id="FOOX01000012">
    <property type="protein sequence ID" value="SFG93843.1"/>
    <property type="molecule type" value="Genomic_DNA"/>
</dbReference>
<accession>A0A1I2VXK9</accession>
<keyword evidence="2" id="KW-1185">Reference proteome</keyword>
<organism evidence="1 2">
    <name type="scientific">Desulfotruncus arcticus DSM 17038</name>
    <dbReference type="NCBI Taxonomy" id="1121424"/>
    <lineage>
        <taxon>Bacteria</taxon>
        <taxon>Bacillati</taxon>
        <taxon>Bacillota</taxon>
        <taxon>Clostridia</taxon>
        <taxon>Eubacteriales</taxon>
        <taxon>Desulfallaceae</taxon>
        <taxon>Desulfotruncus</taxon>
    </lineage>
</organism>
<evidence type="ECO:0000313" key="1">
    <source>
        <dbReference type="EMBL" id="SFG93843.1"/>
    </source>
</evidence>
<reference evidence="2" key="1">
    <citation type="submission" date="2016-10" db="EMBL/GenBank/DDBJ databases">
        <authorList>
            <person name="Varghese N."/>
            <person name="Submissions S."/>
        </authorList>
    </citation>
    <scope>NUCLEOTIDE SEQUENCE [LARGE SCALE GENOMIC DNA]</scope>
    <source>
        <strain evidence="2">DSM 17038</strain>
    </source>
</reference>
<evidence type="ECO:0000313" key="2">
    <source>
        <dbReference type="Proteomes" id="UP000199337"/>
    </source>
</evidence>
<sequence length="58" mass="6955">MKIKNLCEDIEKEIPQMKNYHFTDQISGREISFDYSLKPGVSCRSFFIINKKVWEIKK</sequence>
<name>A0A1I2VXK9_9FIRM</name>